<evidence type="ECO:0000256" key="1">
    <source>
        <dbReference type="SAM" id="MobiDB-lite"/>
    </source>
</evidence>
<feature type="compositionally biased region" description="Acidic residues" evidence="1">
    <location>
        <begin position="540"/>
        <end position="551"/>
    </location>
</feature>
<feature type="region of interest" description="Disordered" evidence="1">
    <location>
        <begin position="533"/>
        <end position="554"/>
    </location>
</feature>
<comment type="caution">
    <text evidence="2">The sequence shown here is derived from an EMBL/GenBank/DDBJ whole genome shotgun (WGS) entry which is preliminary data.</text>
</comment>
<dbReference type="RefSeq" id="XP_060282125.1">
    <property type="nucleotide sequence ID" value="XM_060428316.1"/>
</dbReference>
<keyword evidence="3" id="KW-1185">Reference proteome</keyword>
<feature type="region of interest" description="Disordered" evidence="1">
    <location>
        <begin position="154"/>
        <end position="250"/>
    </location>
</feature>
<proteinExistence type="predicted"/>
<feature type="compositionally biased region" description="Low complexity" evidence="1">
    <location>
        <begin position="154"/>
        <end position="164"/>
    </location>
</feature>
<feature type="region of interest" description="Disordered" evidence="1">
    <location>
        <begin position="583"/>
        <end position="653"/>
    </location>
</feature>
<organism evidence="2 3">
    <name type="scientific">Phialemonium atrogriseum</name>
    <dbReference type="NCBI Taxonomy" id="1093897"/>
    <lineage>
        <taxon>Eukaryota</taxon>
        <taxon>Fungi</taxon>
        <taxon>Dikarya</taxon>
        <taxon>Ascomycota</taxon>
        <taxon>Pezizomycotina</taxon>
        <taxon>Sordariomycetes</taxon>
        <taxon>Sordariomycetidae</taxon>
        <taxon>Cephalothecales</taxon>
        <taxon>Cephalothecaceae</taxon>
        <taxon>Phialemonium</taxon>
    </lineage>
</organism>
<feature type="compositionally biased region" description="Low complexity" evidence="1">
    <location>
        <begin position="628"/>
        <end position="653"/>
    </location>
</feature>
<dbReference type="EMBL" id="MU839013">
    <property type="protein sequence ID" value="KAK1765912.1"/>
    <property type="molecule type" value="Genomic_DNA"/>
</dbReference>
<feature type="compositionally biased region" description="Basic residues" evidence="1">
    <location>
        <begin position="611"/>
        <end position="624"/>
    </location>
</feature>
<reference evidence="2" key="1">
    <citation type="submission" date="2023-06" db="EMBL/GenBank/DDBJ databases">
        <title>Genome-scale phylogeny and comparative genomics of the fungal order Sordariales.</title>
        <authorList>
            <consortium name="Lawrence Berkeley National Laboratory"/>
            <person name="Hensen N."/>
            <person name="Bonometti L."/>
            <person name="Westerberg I."/>
            <person name="Brannstrom I.O."/>
            <person name="Guillou S."/>
            <person name="Cros-Aarteil S."/>
            <person name="Calhoun S."/>
            <person name="Haridas S."/>
            <person name="Kuo A."/>
            <person name="Mondo S."/>
            <person name="Pangilinan J."/>
            <person name="Riley R."/>
            <person name="Labutti K."/>
            <person name="Andreopoulos B."/>
            <person name="Lipzen A."/>
            <person name="Chen C."/>
            <person name="Yanf M."/>
            <person name="Daum C."/>
            <person name="Ng V."/>
            <person name="Clum A."/>
            <person name="Steindorff A."/>
            <person name="Ohm R."/>
            <person name="Martin F."/>
            <person name="Silar P."/>
            <person name="Natvig D."/>
            <person name="Lalanne C."/>
            <person name="Gautier V."/>
            <person name="Ament-Velasquez S.L."/>
            <person name="Kruys A."/>
            <person name="Hutchinson M.I."/>
            <person name="Powell A.J."/>
            <person name="Barry K."/>
            <person name="Miller A.N."/>
            <person name="Grigoriev I.V."/>
            <person name="Debuchy R."/>
            <person name="Gladieux P."/>
            <person name="Thoren M.H."/>
            <person name="Johannesson H."/>
        </authorList>
    </citation>
    <scope>NUCLEOTIDE SEQUENCE</scope>
    <source>
        <strain evidence="2">8032-3</strain>
    </source>
</reference>
<name>A0AAJ0FFU9_9PEZI</name>
<feature type="compositionally biased region" description="Pro residues" evidence="1">
    <location>
        <begin position="191"/>
        <end position="200"/>
    </location>
</feature>
<dbReference type="Proteomes" id="UP001244011">
    <property type="component" value="Unassembled WGS sequence"/>
</dbReference>
<evidence type="ECO:0000313" key="3">
    <source>
        <dbReference type="Proteomes" id="UP001244011"/>
    </source>
</evidence>
<sequence length="721" mass="80036">MPCRELRDLGLTLAIDQQEICLSALTMPSKSKSKSKSKSQRAGQTEFRRVWDTDSTAELLAWLDYCCKYGIDFLDTVVNHLHTKTGRRRDLDQVKSRLRLKWDQWGSDERGSNSRDMYHKGTSCLTRIDSEEKQPILEAFRRLGELDLRYRLRSTTSTTRSTNRSRSRTLAAVQQGREASQSPLSNLSTTPSPPPVPPTPFESASVSSSPVKQEKGEVPDSDEYPPYPDSSSSAEEEDTITPERYISRDIGGKRRRLGDLEGRFHDKANQLAESTTAILAHRSQLFTLSNQFSAIRQENDQLLRSIRAAESQQDKAALLSKLQYENLILKHRLAASQSYQDDTRELEAGTLGPTKAEIKREMMIIEDIINDAASSLWGVHIPFQVENVDFPEHSRAFAESLIARVSGWNSIDQFSVYIQDNDIPRLEVVRSIASVGISTLVFESTFPDFQLVESPLLDQYRKHLLIRDGPNSLRDLDLLAHKSLISHANFISQIITNKARELTSQLAEALSPFINPSTTIPPGDGMVGITSTADPSFDLEGAEDQGEEDISPTEAFQSVVETALTIRARMILGGPREYGLVYVPPGTDFNPETMNQNGQNRDDDNDATPKRVVHVSKKDPRRRLSQMSSHRPPTSTSGSSSNDGNNNSNSKSSIPAKKVRLCLFPALYCRPPPPIDPAGGGANVDVGDLLVQCRIFTEGDHADLGSLGNGFELIAKAVVLV</sequence>
<dbReference type="GeneID" id="85311503"/>
<evidence type="ECO:0000313" key="2">
    <source>
        <dbReference type="EMBL" id="KAK1765912.1"/>
    </source>
</evidence>
<dbReference type="AlphaFoldDB" id="A0AAJ0FFU9"/>
<feature type="compositionally biased region" description="Low complexity" evidence="1">
    <location>
        <begin position="180"/>
        <end position="190"/>
    </location>
</feature>
<accession>A0AAJ0FFU9</accession>
<protein>
    <submittedName>
        <fullName evidence="2">Uncharacterized protein</fullName>
    </submittedName>
</protein>
<gene>
    <name evidence="2" type="ORF">QBC33DRAFT_542865</name>
</gene>